<dbReference type="InterPro" id="IPR016167">
    <property type="entry name" value="FAD-bd_PCMH_sub1"/>
</dbReference>
<evidence type="ECO:0000256" key="2">
    <source>
        <dbReference type="ARBA" id="ARBA00005466"/>
    </source>
</evidence>
<dbReference type="EMBL" id="LNCU01000032">
    <property type="protein sequence ID" value="KWV59283.1"/>
    <property type="molecule type" value="Genomic_DNA"/>
</dbReference>
<evidence type="ECO:0000256" key="4">
    <source>
        <dbReference type="ARBA" id="ARBA00022827"/>
    </source>
</evidence>
<dbReference type="PROSITE" id="PS51387">
    <property type="entry name" value="FAD_PCMH"/>
    <property type="match status" value="1"/>
</dbReference>
<comment type="caution">
    <text evidence="7">The sequence shown here is derived from an EMBL/GenBank/DDBJ whole genome shotgun (WGS) entry which is preliminary data.</text>
</comment>
<dbReference type="InterPro" id="IPR050416">
    <property type="entry name" value="FAD-linked_Oxidoreductase"/>
</dbReference>
<keyword evidence="8" id="KW-1185">Reference proteome</keyword>
<dbReference type="GO" id="GO:0071949">
    <property type="term" value="F:FAD binding"/>
    <property type="evidence" value="ECO:0007669"/>
    <property type="project" value="InterPro"/>
</dbReference>
<evidence type="ECO:0000256" key="5">
    <source>
        <dbReference type="ARBA" id="ARBA00023002"/>
    </source>
</evidence>
<keyword evidence="3" id="KW-0285">Flavoprotein</keyword>
<evidence type="ECO:0000313" key="8">
    <source>
        <dbReference type="Proteomes" id="UP000057737"/>
    </source>
</evidence>
<reference evidence="7 8" key="1">
    <citation type="submission" date="2015-11" db="EMBL/GenBank/DDBJ databases">
        <title>Draft Genome Sequence of the Strain BR 10303 (Bradyrhizobium sp.) isolated from nodules of Centrolobium paraense.</title>
        <authorList>
            <person name="Zelli J.E."/>
            <person name="Simoes-Araujo J.L."/>
            <person name="Barauna A.C."/>
            <person name="Silva K."/>
        </authorList>
    </citation>
    <scope>NUCLEOTIDE SEQUENCE [LARGE SCALE GENOMIC DNA]</scope>
    <source>
        <strain evidence="7 8">BR 10303</strain>
    </source>
</reference>
<dbReference type="AlphaFoldDB" id="A0A109K238"/>
<evidence type="ECO:0000256" key="1">
    <source>
        <dbReference type="ARBA" id="ARBA00001974"/>
    </source>
</evidence>
<comment type="cofactor">
    <cofactor evidence="1">
        <name>FAD</name>
        <dbReference type="ChEBI" id="CHEBI:57692"/>
    </cofactor>
</comment>
<dbReference type="Proteomes" id="UP000057737">
    <property type="component" value="Unassembled WGS sequence"/>
</dbReference>
<dbReference type="SUPFAM" id="SSF55103">
    <property type="entry name" value="FAD-linked oxidases, C-terminal domain"/>
    <property type="match status" value="1"/>
</dbReference>
<dbReference type="Pfam" id="PF01565">
    <property type="entry name" value="FAD_binding_4"/>
    <property type="match status" value="1"/>
</dbReference>
<dbReference type="RefSeq" id="WP_066502111.1">
    <property type="nucleotide sequence ID" value="NZ_LNCU01000032.1"/>
</dbReference>
<evidence type="ECO:0000259" key="6">
    <source>
        <dbReference type="PROSITE" id="PS51387"/>
    </source>
</evidence>
<dbReference type="InterPro" id="IPR016164">
    <property type="entry name" value="FAD-linked_Oxase-like_C"/>
</dbReference>
<dbReference type="InterPro" id="IPR016166">
    <property type="entry name" value="FAD-bd_PCMH"/>
</dbReference>
<organism evidence="7 8">
    <name type="scientific">Bradyrhizobium macuxiense</name>
    <dbReference type="NCBI Taxonomy" id="1755647"/>
    <lineage>
        <taxon>Bacteria</taxon>
        <taxon>Pseudomonadati</taxon>
        <taxon>Pseudomonadota</taxon>
        <taxon>Alphaproteobacteria</taxon>
        <taxon>Hyphomicrobiales</taxon>
        <taxon>Nitrobacteraceae</taxon>
        <taxon>Bradyrhizobium</taxon>
    </lineage>
</organism>
<dbReference type="Gene3D" id="3.40.462.20">
    <property type="match status" value="1"/>
</dbReference>
<gene>
    <name evidence="7" type="ORF">AS156_31940</name>
</gene>
<dbReference type="SUPFAM" id="SSF56176">
    <property type="entry name" value="FAD-binding/transporter-associated domain-like"/>
    <property type="match status" value="1"/>
</dbReference>
<dbReference type="PANTHER" id="PTHR42973:SF39">
    <property type="entry name" value="FAD-BINDING PCMH-TYPE DOMAIN-CONTAINING PROTEIN"/>
    <property type="match status" value="1"/>
</dbReference>
<feature type="domain" description="FAD-binding PCMH-type" evidence="6">
    <location>
        <begin position="20"/>
        <end position="190"/>
    </location>
</feature>
<evidence type="ECO:0000256" key="3">
    <source>
        <dbReference type="ARBA" id="ARBA00022630"/>
    </source>
</evidence>
<dbReference type="InterPro" id="IPR012951">
    <property type="entry name" value="BBE"/>
</dbReference>
<dbReference type="InterPro" id="IPR036318">
    <property type="entry name" value="FAD-bd_PCMH-like_sf"/>
</dbReference>
<name>A0A109K238_9BRAD</name>
<dbReference type="Pfam" id="PF08031">
    <property type="entry name" value="BBE"/>
    <property type="match status" value="1"/>
</dbReference>
<dbReference type="Gene3D" id="3.30.465.10">
    <property type="match status" value="1"/>
</dbReference>
<dbReference type="GO" id="GO:0016491">
    <property type="term" value="F:oxidoreductase activity"/>
    <property type="evidence" value="ECO:0007669"/>
    <property type="project" value="UniProtKB-KW"/>
</dbReference>
<dbReference type="OrthoDB" id="9775082at2"/>
<dbReference type="InterPro" id="IPR016169">
    <property type="entry name" value="FAD-bd_PCMH_sub2"/>
</dbReference>
<proteinExistence type="inferred from homology"/>
<comment type="similarity">
    <text evidence="2">Belongs to the oxygen-dependent FAD-linked oxidoreductase family.</text>
</comment>
<protein>
    <recommendedName>
        <fullName evidence="6">FAD-binding PCMH-type domain-containing protein</fullName>
    </recommendedName>
</protein>
<keyword evidence="4" id="KW-0274">FAD</keyword>
<dbReference type="InterPro" id="IPR006094">
    <property type="entry name" value="Oxid_FAD_bind_N"/>
</dbReference>
<accession>A0A109K238</accession>
<keyword evidence="5" id="KW-0560">Oxidoreductase</keyword>
<dbReference type="Gene3D" id="3.30.43.10">
    <property type="entry name" value="Uridine Diphospho-n-acetylenolpyruvylglucosamine Reductase, domain 2"/>
    <property type="match status" value="1"/>
</dbReference>
<dbReference type="PANTHER" id="PTHR42973">
    <property type="entry name" value="BINDING OXIDOREDUCTASE, PUTATIVE (AFU_ORTHOLOGUE AFUA_1G17690)-RELATED"/>
    <property type="match status" value="1"/>
</dbReference>
<sequence>MVLPTDPNYHAARQVFSQEFQVLPQLIVYCEVFEDVRHCLKFAERHKFWAITRSGGHSTAGYSVICDMVIDLSRMNYVVVDAVAKRAVIGAGATFGHINAVLNGYRLHMPGGACEDVAIAGYMQGGGYGFTSREYGMNCDNLIDATVMLADGSIVLASETVNKDLFWAIRGGTGNNFGVVLQATYQLHDLWKIWGFGLLWPIEHAPAALVELQKNYMTKGAADQLGYMVIVTAQQGKNVMLMRGTYHGTRDEGMAALASLLATKGVQLQVDMFDTYLAVNRYIVDKPFPIPDVPNSVMEDKQSAYVSRPLSLKDWQKIMNRFAQSPCPWGWFVIEPYGGQINRVRKGENAFVHRDVMMNTFYGLFWRTPEEKGPYEQFLDDFMKLYAPYCNGHSYQNYPRREQKDFAKAYWGDYYSSLVAIKNKYDPHDVFHYQQAVALKGGGRKPPLVPPTPGPIVREAYSTGD</sequence>
<evidence type="ECO:0000313" key="7">
    <source>
        <dbReference type="EMBL" id="KWV59283.1"/>
    </source>
</evidence>